<name>I0EM37_HELC0</name>
<gene>
    <name evidence="1" type="ordered locus">HCW_03635</name>
</gene>
<accession>I0EM37</accession>
<dbReference type="Proteomes" id="UP000005010">
    <property type="component" value="Chromosome"/>
</dbReference>
<dbReference type="EMBL" id="CP003479">
    <property type="protein sequence ID" value="AFI04006.1"/>
    <property type="molecule type" value="Genomic_DNA"/>
</dbReference>
<dbReference type="Gene3D" id="3.10.129.140">
    <property type="entry name" value="Helicobacter TNF-alpha-Inducing protein"/>
    <property type="match status" value="1"/>
</dbReference>
<proteinExistence type="predicted"/>
<evidence type="ECO:0000313" key="2">
    <source>
        <dbReference type="Proteomes" id="UP000005010"/>
    </source>
</evidence>
<dbReference type="HOGENOM" id="CLU_123273_0_0_7"/>
<protein>
    <submittedName>
        <fullName evidence="1">Tumor necrosis factor alpha-inducing protein</fullName>
    </submittedName>
</protein>
<evidence type="ECO:0000313" key="1">
    <source>
        <dbReference type="EMBL" id="AFI04006.1"/>
    </source>
</evidence>
<dbReference type="AlphaFoldDB" id="I0EM37"/>
<dbReference type="Pfam" id="PF16753">
    <property type="entry name" value="Tipalpha"/>
    <property type="match status" value="1"/>
</dbReference>
<reference evidence="2" key="1">
    <citation type="submission" date="2012-04" db="EMBL/GenBank/DDBJ databases">
        <title>Complete genome sequence of Helicobacter cetorum strain MIT 00-7128.</title>
        <authorList>
            <person name="Kersulyte D."/>
            <person name="Berg D.E."/>
        </authorList>
    </citation>
    <scope>NUCLEOTIDE SEQUENCE [LARGE SCALE GENOMIC DNA]</scope>
    <source>
        <strain evidence="2">MIT 00-7128</strain>
    </source>
</reference>
<dbReference type="PATRIC" id="fig|182217.3.peg.778"/>
<keyword evidence="2" id="KW-1185">Reference proteome</keyword>
<organism evidence="1 2">
    <name type="scientific">Helicobacter cetorum (strain ATCC BAA-429 / MIT 00-7128)</name>
    <dbReference type="NCBI Taxonomy" id="182217"/>
    <lineage>
        <taxon>Bacteria</taxon>
        <taxon>Pseudomonadati</taxon>
        <taxon>Campylobacterota</taxon>
        <taxon>Epsilonproteobacteria</taxon>
        <taxon>Campylobacterales</taxon>
        <taxon>Helicobacteraceae</taxon>
        <taxon>Helicobacter</taxon>
    </lineage>
</organism>
<dbReference type="KEGG" id="hce:HCW_03635"/>
<sequence>MRAKERVAYQITEKIHTVYVKSKDDQHKKHDFTVVRQIEGAILKGLKDNMEMLNKWVNPYNNEVFVIVRAKSYNEDILRKSLQRIPSLDKKTIDNILKAIAEIFNDSFSYDEANIPREM</sequence>
<dbReference type="InterPro" id="IPR031923">
    <property type="entry name" value="Tipalpha"/>
</dbReference>